<proteinExistence type="predicted"/>
<comment type="caution">
    <text evidence="2">The sequence shown here is derived from an EMBL/GenBank/DDBJ whole genome shotgun (WGS) entry which is preliminary data.</text>
</comment>
<keyword evidence="3" id="KW-1185">Reference proteome</keyword>
<evidence type="ECO:0000313" key="2">
    <source>
        <dbReference type="EMBL" id="GLB36137.1"/>
    </source>
</evidence>
<accession>A0A9P3PIU5</accession>
<protein>
    <submittedName>
        <fullName evidence="2">Uncharacterized protein</fullName>
    </submittedName>
</protein>
<evidence type="ECO:0000256" key="1">
    <source>
        <dbReference type="SAM" id="MobiDB-lite"/>
    </source>
</evidence>
<dbReference type="OrthoDB" id="3255427at2759"/>
<evidence type="ECO:0000313" key="3">
    <source>
        <dbReference type="Proteomes" id="UP001063166"/>
    </source>
</evidence>
<dbReference type="AlphaFoldDB" id="A0A9P3PIU5"/>
<gene>
    <name evidence="2" type="ORF">LshimejAT787_0304250</name>
</gene>
<organism evidence="2 3">
    <name type="scientific">Lyophyllum shimeji</name>
    <name type="common">Hon-shimeji</name>
    <name type="synonym">Tricholoma shimeji</name>
    <dbReference type="NCBI Taxonomy" id="47721"/>
    <lineage>
        <taxon>Eukaryota</taxon>
        <taxon>Fungi</taxon>
        <taxon>Dikarya</taxon>
        <taxon>Basidiomycota</taxon>
        <taxon>Agaricomycotina</taxon>
        <taxon>Agaricomycetes</taxon>
        <taxon>Agaricomycetidae</taxon>
        <taxon>Agaricales</taxon>
        <taxon>Tricholomatineae</taxon>
        <taxon>Lyophyllaceae</taxon>
        <taxon>Lyophyllum</taxon>
    </lineage>
</organism>
<name>A0A9P3PIU5_LYOSH</name>
<dbReference type="Proteomes" id="UP001063166">
    <property type="component" value="Unassembled WGS sequence"/>
</dbReference>
<sequence length="312" mass="35199">MVTRKMMAIPTCLRRLLKRTERCHSYRRPGRRHSAAKIHRRTATTPAASAFLPLKSALKKPAAAPEALGRQATYPAAYPSQPASRPRLHSNNFRGYTSDHNHEDFRPLHMFMLFIGNNELRLENIMDPAMRELRATILPMWPDGVEADSQHGHDWTVRFRNNPWVFKDLMHQCSAVNLGSPSPRLVFEVTSEDRTSHFFLAYFSRGGRRLTLIKPPAVVDDTLGSQLKAYLPRKITEESVGDDMRVIEVKRLGTSGPEVEPQFFLMHVLKVLSELGFNLVTGVPLGRKGPLGLRAGKELLVFRGTGSPDLKT</sequence>
<reference evidence="2" key="1">
    <citation type="submission" date="2022-07" db="EMBL/GenBank/DDBJ databases">
        <title>The genome of Lyophyllum shimeji provides insight into the initial evolution of ectomycorrhizal fungal genome.</title>
        <authorList>
            <person name="Kobayashi Y."/>
            <person name="Shibata T."/>
            <person name="Hirakawa H."/>
            <person name="Shigenobu S."/>
            <person name="Nishiyama T."/>
            <person name="Yamada A."/>
            <person name="Hasebe M."/>
            <person name="Kawaguchi M."/>
        </authorList>
    </citation>
    <scope>NUCLEOTIDE SEQUENCE</scope>
    <source>
        <strain evidence="2">AT787</strain>
    </source>
</reference>
<feature type="region of interest" description="Disordered" evidence="1">
    <location>
        <begin position="76"/>
        <end position="95"/>
    </location>
</feature>
<dbReference type="EMBL" id="BRPK01000003">
    <property type="protein sequence ID" value="GLB36137.1"/>
    <property type="molecule type" value="Genomic_DNA"/>
</dbReference>